<dbReference type="PROSITE" id="PS50234">
    <property type="entry name" value="VWFA"/>
    <property type="match status" value="2"/>
</dbReference>
<accession>A0ABN7S0S3</accession>
<dbReference type="Pfam" id="PF00092">
    <property type="entry name" value="VWA"/>
    <property type="match status" value="1"/>
</dbReference>
<gene>
    <name evidence="3" type="ORF">OKIOD_LOCUS2831</name>
</gene>
<dbReference type="Pfam" id="PF01391">
    <property type="entry name" value="Collagen"/>
    <property type="match status" value="1"/>
</dbReference>
<name>A0ABN7S0S3_OIKDI</name>
<feature type="domain" description="VWFA" evidence="2">
    <location>
        <begin position="69"/>
        <end position="242"/>
    </location>
</feature>
<sequence>MKLAPSLLALASGYSRYNAPSFNLSRGSRQFDADFSQWLKAPQGGYTQASCKCEIECTPDNIDEICGADVVIAIDMTKCEDADDLKRYTSFVDSVINNLETELGLGGDRSTARVSVGLFGAELVPVMKLSEWNVDIADLDSAKRSFNSEMRKFTEGGSWTIFNGAQLDFNTAFDFALEEFDRTARNPGIDQEMSDLGFESTKLFVILSDGVVSQNTMNTAAKRDLEYAKTEINSLGGKIVTVTQSSSDDIRCLHGQSMGCPHREFLLEVGDVFIDGANGVKASREVAAIVNSKKCIKRGECKPCNCECEMPRGPAGPEGNLGCDGPEGPCGEPGIPGKDGVNGVPGEKGPQGPQGPEGPCGEPGYPGERGPPGEPATRGGDAEEGPVGLPGCRGEAGDEGEVGDKGVPGCDGPVGDTGDVGEKGETGEAGQPGPPGDLLLRIGHATELQTPENVAANIREIVKEWLADEKNRESILCITECEPGSSLKELPAEKAPECGPNELLDEDKCRGDTSNCNPCVPKPDLDACQEPLDIIFMVDGSDSIREEDWPKVSDWISKLMEMIKPTERAQDTAVLYQQYSDSADFPPSIFETIKSKTDPNSAQFFYDDLMDRIRNERQRSSSTHTYHALDQINKALSNNLRSTENGLNFRQNGFDEITTILIHLTDGMARDPENRKQAVIDQLIQRVDIRAAVAVGESIHSSFKNQLLEMAADEDHIFEYQDYSKLGDFAHEIIELIKQDCQALNSDSIFPQRRSQLPVGRVFEHMDSSSSFSFEDDLMSQDFLSYDKYLPRNDNRHRN</sequence>
<feature type="domain" description="VWFA" evidence="2">
    <location>
        <begin position="533"/>
        <end position="733"/>
    </location>
</feature>
<evidence type="ECO:0000313" key="4">
    <source>
        <dbReference type="Proteomes" id="UP001158576"/>
    </source>
</evidence>
<dbReference type="EMBL" id="OU015568">
    <property type="protein sequence ID" value="CAG5086593.1"/>
    <property type="molecule type" value="Genomic_DNA"/>
</dbReference>
<dbReference type="SUPFAM" id="SSF53300">
    <property type="entry name" value="vWA-like"/>
    <property type="match status" value="2"/>
</dbReference>
<dbReference type="SMART" id="SM00327">
    <property type="entry name" value="VWA"/>
    <property type="match status" value="1"/>
</dbReference>
<protein>
    <submittedName>
        <fullName evidence="3">Oidioi.mRNA.OKI2018_I69.PAR.g11273.t1.cds</fullName>
    </submittedName>
</protein>
<keyword evidence="4" id="KW-1185">Reference proteome</keyword>
<dbReference type="Gene3D" id="3.40.50.410">
    <property type="entry name" value="von Willebrand factor, type A domain"/>
    <property type="match status" value="2"/>
</dbReference>
<dbReference type="Proteomes" id="UP001158576">
    <property type="component" value="Chromosome PAR"/>
</dbReference>
<dbReference type="InterPro" id="IPR008160">
    <property type="entry name" value="Collagen"/>
</dbReference>
<feature type="compositionally biased region" description="Low complexity" evidence="1">
    <location>
        <begin position="357"/>
        <end position="368"/>
    </location>
</feature>
<dbReference type="PANTHER" id="PTHR24637">
    <property type="entry name" value="COLLAGEN"/>
    <property type="match status" value="1"/>
</dbReference>
<evidence type="ECO:0000256" key="1">
    <source>
        <dbReference type="SAM" id="MobiDB-lite"/>
    </source>
</evidence>
<dbReference type="InterPro" id="IPR002035">
    <property type="entry name" value="VWF_A"/>
</dbReference>
<dbReference type="PANTHER" id="PTHR24637:SF421">
    <property type="entry name" value="CUTICLE COLLAGEN DPY-2"/>
    <property type="match status" value="1"/>
</dbReference>
<evidence type="ECO:0000259" key="2">
    <source>
        <dbReference type="PROSITE" id="PS50234"/>
    </source>
</evidence>
<feature type="region of interest" description="Disordered" evidence="1">
    <location>
        <begin position="334"/>
        <end position="434"/>
    </location>
</feature>
<proteinExistence type="predicted"/>
<dbReference type="InterPro" id="IPR036465">
    <property type="entry name" value="vWFA_dom_sf"/>
</dbReference>
<organism evidence="3 4">
    <name type="scientific">Oikopleura dioica</name>
    <name type="common">Tunicate</name>
    <dbReference type="NCBI Taxonomy" id="34765"/>
    <lineage>
        <taxon>Eukaryota</taxon>
        <taxon>Metazoa</taxon>
        <taxon>Chordata</taxon>
        <taxon>Tunicata</taxon>
        <taxon>Appendicularia</taxon>
        <taxon>Copelata</taxon>
        <taxon>Oikopleuridae</taxon>
        <taxon>Oikopleura</taxon>
    </lineage>
</organism>
<reference evidence="3 4" key="1">
    <citation type="submission" date="2021-04" db="EMBL/GenBank/DDBJ databases">
        <authorList>
            <person name="Bliznina A."/>
        </authorList>
    </citation>
    <scope>NUCLEOTIDE SEQUENCE [LARGE SCALE GENOMIC DNA]</scope>
</reference>
<evidence type="ECO:0000313" key="3">
    <source>
        <dbReference type="EMBL" id="CAG5086593.1"/>
    </source>
</evidence>